<accession>A0ACC3TDA8</accession>
<keyword evidence="2" id="KW-1185">Reference proteome</keyword>
<comment type="caution">
    <text evidence="1">The sequence shown here is derived from an EMBL/GenBank/DDBJ whole genome shotgun (WGS) entry which is preliminary data.</text>
</comment>
<evidence type="ECO:0000313" key="1">
    <source>
        <dbReference type="EMBL" id="KAK9318756.1"/>
    </source>
</evidence>
<sequence>MSRKRPLSTAQSGSTNAESVFLGTPIADADENAFTPVWKQEARDERGRKRFHGAFTGGFSAGYFNSVGSSEGWTPSTFKSSRTARADKKVFRPEDFMDEEDLAEQRADERLVAAAPFSSISASSTQSASGTDVQDLLRGGRGGESMGYELLKKMGWKPGFGIGAAKSQVVAGRKVMMPPRADETAMSGIRLTQKLDTHGLGYDSAMPSLRSSDKISGAPGGWLAPGTISKKKNSGIGVGVVNEYEDGDDEDPYEIKPIVYDRVLGSKKQKGLGSGASKHMFVSKNKPKLMSSLSSSGATSTTAPKSRRCHDGRLPLSGFVLVTSGSLSTSSILTGEKEYAPPSIPETYISGILIMRDPHTVITAELIADFERSRKSSSSVFPVPSSSATQQQRLTASERSRILGSTQDHLQGKSVFDYMTPAQRERFAKVTGNQNLPPAKSEVVPTSSNADHISGERNVAALLELIPTLDKSQASTALSAGFMPYADDAEKRSRYITYLESQSGTRRLTDVLAFAKSGDSDTATGKLRLEDWMRELKEFNKAAGLFRPLKGMLRNRFTSSANASTTKTSVVDDDNTVLLQGTDLKKGLTHRDDVRAAEMGMYGPLTRRVSAWAPSSLVCKRFGVRVPNVSAIEISGGSVESTAAAREKLELLSHQKLLDIAKDADVSEEVTKRLQDKNISSGGPKIDVEVNEALEQKKAPRDLFLAVFGDSDDDSEKE</sequence>
<organism evidence="1 2">
    <name type="scientific">Lipomyces orientalis</name>
    <dbReference type="NCBI Taxonomy" id="1233043"/>
    <lineage>
        <taxon>Eukaryota</taxon>
        <taxon>Fungi</taxon>
        <taxon>Dikarya</taxon>
        <taxon>Ascomycota</taxon>
        <taxon>Saccharomycotina</taxon>
        <taxon>Lipomycetes</taxon>
        <taxon>Lipomycetales</taxon>
        <taxon>Lipomycetaceae</taxon>
        <taxon>Lipomyces</taxon>
    </lineage>
</organism>
<reference evidence="2" key="1">
    <citation type="journal article" date="2024" name="Front. Bioeng. Biotechnol.">
        <title>Genome-scale model development and genomic sequencing of the oleaginous clade Lipomyces.</title>
        <authorList>
            <person name="Czajka J.J."/>
            <person name="Han Y."/>
            <person name="Kim J."/>
            <person name="Mondo S.J."/>
            <person name="Hofstad B.A."/>
            <person name="Robles A."/>
            <person name="Haridas S."/>
            <person name="Riley R."/>
            <person name="LaButti K."/>
            <person name="Pangilinan J."/>
            <person name="Andreopoulos W."/>
            <person name="Lipzen A."/>
            <person name="Yan J."/>
            <person name="Wang M."/>
            <person name="Ng V."/>
            <person name="Grigoriev I.V."/>
            <person name="Spatafora J.W."/>
            <person name="Magnuson J.K."/>
            <person name="Baker S.E."/>
            <person name="Pomraning K.R."/>
        </authorList>
    </citation>
    <scope>NUCLEOTIDE SEQUENCE [LARGE SCALE GENOMIC DNA]</scope>
    <source>
        <strain evidence="2">CBS 10300</strain>
    </source>
</reference>
<evidence type="ECO:0000313" key="2">
    <source>
        <dbReference type="Proteomes" id="UP001489719"/>
    </source>
</evidence>
<dbReference type="Proteomes" id="UP001489719">
    <property type="component" value="Unassembled WGS sequence"/>
</dbReference>
<proteinExistence type="predicted"/>
<protein>
    <submittedName>
        <fullName evidence="1">Uncharacterized protein</fullName>
    </submittedName>
</protein>
<gene>
    <name evidence="1" type="ORF">V1517DRAFT_360295</name>
</gene>
<dbReference type="EMBL" id="MU970333">
    <property type="protein sequence ID" value="KAK9318756.1"/>
    <property type="molecule type" value="Genomic_DNA"/>
</dbReference>
<name>A0ACC3TDA8_9ASCO</name>